<accession>A0ABQ9E0Y6</accession>
<protein>
    <submittedName>
        <fullName evidence="1">Uncharacterized protein</fullName>
    </submittedName>
</protein>
<keyword evidence="2" id="KW-1185">Reference proteome</keyword>
<gene>
    <name evidence="1" type="ORF">KUTeg_023198</name>
</gene>
<sequence>MEQIISPMYSKSYVNLQLKYTYEMFEATVVDFLIVSLLQAEKSKRWERKFRRKLHCEKVQQPHITRYLLLCFSKFPNGRWYTLSDGEERSSSNPVVINNNWIEGITRKIDRAKRLGHWFIGENRRCIENIKKI</sequence>
<reference evidence="1 2" key="1">
    <citation type="submission" date="2022-12" db="EMBL/GenBank/DDBJ databases">
        <title>Chromosome-level genome of Tegillarca granosa.</title>
        <authorList>
            <person name="Kim J."/>
        </authorList>
    </citation>
    <scope>NUCLEOTIDE SEQUENCE [LARGE SCALE GENOMIC DNA]</scope>
    <source>
        <strain evidence="1">Teg-2019</strain>
        <tissue evidence="1">Adductor muscle</tissue>
    </source>
</reference>
<evidence type="ECO:0000313" key="2">
    <source>
        <dbReference type="Proteomes" id="UP001217089"/>
    </source>
</evidence>
<dbReference type="EMBL" id="JARBDR010000921">
    <property type="protein sequence ID" value="KAJ8299138.1"/>
    <property type="molecule type" value="Genomic_DNA"/>
</dbReference>
<name>A0ABQ9E0Y6_TEGGR</name>
<proteinExistence type="predicted"/>
<organism evidence="1 2">
    <name type="scientific">Tegillarca granosa</name>
    <name type="common">Malaysian cockle</name>
    <name type="synonym">Anadara granosa</name>
    <dbReference type="NCBI Taxonomy" id="220873"/>
    <lineage>
        <taxon>Eukaryota</taxon>
        <taxon>Metazoa</taxon>
        <taxon>Spiralia</taxon>
        <taxon>Lophotrochozoa</taxon>
        <taxon>Mollusca</taxon>
        <taxon>Bivalvia</taxon>
        <taxon>Autobranchia</taxon>
        <taxon>Pteriomorphia</taxon>
        <taxon>Arcoida</taxon>
        <taxon>Arcoidea</taxon>
        <taxon>Arcidae</taxon>
        <taxon>Tegillarca</taxon>
    </lineage>
</organism>
<evidence type="ECO:0000313" key="1">
    <source>
        <dbReference type="EMBL" id="KAJ8299138.1"/>
    </source>
</evidence>
<comment type="caution">
    <text evidence="1">The sequence shown here is derived from an EMBL/GenBank/DDBJ whole genome shotgun (WGS) entry which is preliminary data.</text>
</comment>
<dbReference type="Proteomes" id="UP001217089">
    <property type="component" value="Unassembled WGS sequence"/>
</dbReference>